<reference evidence="5 6" key="1">
    <citation type="submission" date="2017-08" db="EMBL/GenBank/DDBJ databases">
        <title>Comparative genomics of bacteria isolated from necrotic lesions of AOD affected trees.</title>
        <authorList>
            <person name="Doonan J."/>
            <person name="Denman S."/>
            <person name="McDonald J.E."/>
        </authorList>
    </citation>
    <scope>NUCLEOTIDE SEQUENCE [LARGE SCALE GENOMIC DNA]</scope>
    <source>
        <strain evidence="5 6">477</strain>
    </source>
</reference>
<evidence type="ECO:0000256" key="1">
    <source>
        <dbReference type="ARBA" id="ARBA00023125"/>
    </source>
</evidence>
<dbReference type="SUPFAM" id="SSF46689">
    <property type="entry name" value="Homeodomain-like"/>
    <property type="match status" value="1"/>
</dbReference>
<dbReference type="PANTHER" id="PTHR30055:SF146">
    <property type="entry name" value="HTH-TYPE TRANSCRIPTIONAL DUAL REGULATOR CECR"/>
    <property type="match status" value="1"/>
</dbReference>
<evidence type="ECO:0000256" key="3">
    <source>
        <dbReference type="SAM" id="MobiDB-lite"/>
    </source>
</evidence>
<feature type="domain" description="HTH tetR-type" evidence="4">
    <location>
        <begin position="24"/>
        <end position="84"/>
    </location>
</feature>
<name>A0AAD0SIG0_9GAMM</name>
<dbReference type="Pfam" id="PF00440">
    <property type="entry name" value="TetR_N"/>
    <property type="match status" value="1"/>
</dbReference>
<proteinExistence type="predicted"/>
<dbReference type="PANTHER" id="PTHR30055">
    <property type="entry name" value="HTH-TYPE TRANSCRIPTIONAL REGULATOR RUTR"/>
    <property type="match status" value="1"/>
</dbReference>
<organism evidence="5 6">
    <name type="scientific">Lonsdalea britannica</name>
    <dbReference type="NCBI Taxonomy" id="1082704"/>
    <lineage>
        <taxon>Bacteria</taxon>
        <taxon>Pseudomonadati</taxon>
        <taxon>Pseudomonadota</taxon>
        <taxon>Gammaproteobacteria</taxon>
        <taxon>Enterobacterales</taxon>
        <taxon>Pectobacteriaceae</taxon>
        <taxon>Lonsdalea</taxon>
    </lineage>
</organism>
<accession>A0AAD0SIG0</accession>
<dbReference type="Proteomes" id="UP000263881">
    <property type="component" value="Chromosome"/>
</dbReference>
<evidence type="ECO:0000313" key="6">
    <source>
        <dbReference type="Proteomes" id="UP000263881"/>
    </source>
</evidence>
<keyword evidence="1 2" id="KW-0238">DNA-binding</keyword>
<feature type="region of interest" description="Disordered" evidence="3">
    <location>
        <begin position="1"/>
        <end position="25"/>
    </location>
</feature>
<dbReference type="InterPro" id="IPR009057">
    <property type="entry name" value="Homeodomain-like_sf"/>
</dbReference>
<dbReference type="InterPro" id="IPR039536">
    <property type="entry name" value="TetR_C_Proteobacteria"/>
</dbReference>
<sequence>MKRGCLTMKKRQPTSPDGVADTPSQRRSHIIDAADSLFRQHGFTGTTTSMIAAAATVSKRDLYAIFHNKNEIYYSVVEKNQRLFLDLPRPEAEDLPMLASLIKIFRLDRDDAAGQRRLAFIRVFMKAAVEAPETAGPLYASGRFHPREALMDWLLTQARRGKLPLQDEEEARVYAGMLMNLVFGALLPVRPDHEELDERTAHVVKALTIFLKGVGCDIS</sequence>
<gene>
    <name evidence="5" type="ORF">CKQ53_16565</name>
</gene>
<protein>
    <recommendedName>
        <fullName evidence="4">HTH tetR-type domain-containing protein</fullName>
    </recommendedName>
</protein>
<dbReference type="KEGG" id="lbq:CKQ53_16565"/>
<dbReference type="Pfam" id="PF14246">
    <property type="entry name" value="TetR_C_7"/>
    <property type="match status" value="1"/>
</dbReference>
<feature type="DNA-binding region" description="H-T-H motif" evidence="2">
    <location>
        <begin position="47"/>
        <end position="66"/>
    </location>
</feature>
<evidence type="ECO:0000256" key="2">
    <source>
        <dbReference type="PROSITE-ProRule" id="PRU00335"/>
    </source>
</evidence>
<dbReference type="AlphaFoldDB" id="A0AAD0SIG0"/>
<dbReference type="PROSITE" id="PS50977">
    <property type="entry name" value="HTH_TETR_2"/>
    <property type="match status" value="1"/>
</dbReference>
<dbReference type="PRINTS" id="PR00455">
    <property type="entry name" value="HTHTETR"/>
</dbReference>
<dbReference type="InterPro" id="IPR001647">
    <property type="entry name" value="HTH_TetR"/>
</dbReference>
<evidence type="ECO:0000259" key="4">
    <source>
        <dbReference type="PROSITE" id="PS50977"/>
    </source>
</evidence>
<dbReference type="GO" id="GO:0003700">
    <property type="term" value="F:DNA-binding transcription factor activity"/>
    <property type="evidence" value="ECO:0007669"/>
    <property type="project" value="TreeGrafter"/>
</dbReference>
<feature type="compositionally biased region" description="Basic residues" evidence="3">
    <location>
        <begin position="1"/>
        <end position="12"/>
    </location>
</feature>
<evidence type="ECO:0000313" key="5">
    <source>
        <dbReference type="EMBL" id="AXW88425.1"/>
    </source>
</evidence>
<dbReference type="GO" id="GO:0000976">
    <property type="term" value="F:transcription cis-regulatory region binding"/>
    <property type="evidence" value="ECO:0007669"/>
    <property type="project" value="TreeGrafter"/>
</dbReference>
<dbReference type="EMBL" id="CP023009">
    <property type="protein sequence ID" value="AXW88425.1"/>
    <property type="molecule type" value="Genomic_DNA"/>
</dbReference>
<dbReference type="Gene3D" id="1.10.357.10">
    <property type="entry name" value="Tetracycline Repressor, domain 2"/>
    <property type="match status" value="1"/>
</dbReference>
<keyword evidence="6" id="KW-1185">Reference proteome</keyword>
<dbReference type="InterPro" id="IPR050109">
    <property type="entry name" value="HTH-type_TetR-like_transc_reg"/>
</dbReference>